<dbReference type="HAMAP" id="MF_01057">
    <property type="entry name" value="tRNA_methyltr_TrmB"/>
    <property type="match status" value="1"/>
</dbReference>
<evidence type="ECO:0000256" key="9">
    <source>
        <dbReference type="HAMAP-Rule" id="MF_01057"/>
    </source>
</evidence>
<comment type="caution">
    <text evidence="10">The sequence shown here is derived from an EMBL/GenBank/DDBJ whole genome shotgun (WGS) entry which is preliminary data.</text>
</comment>
<comment type="pathway">
    <text evidence="7 9">tRNA modification; N(7)-methylguanine-tRNA biosynthesis.</text>
</comment>
<protein>
    <recommendedName>
        <fullName evidence="9">tRNA (guanine-N(7)-)-methyltransferase</fullName>
        <ecNumber evidence="9">2.1.1.33</ecNumber>
    </recommendedName>
    <alternativeName>
        <fullName evidence="9">tRNA (guanine(46)-N(7))-methyltransferase</fullName>
    </alternativeName>
    <alternativeName>
        <fullName evidence="9">tRNA(m7G46)-methyltransferase</fullName>
    </alternativeName>
</protein>
<feature type="binding site" evidence="9">
    <location>
        <position position="43"/>
    </location>
    <ligand>
        <name>S-adenosyl-L-methionine</name>
        <dbReference type="ChEBI" id="CHEBI:59789"/>
    </ligand>
</feature>
<dbReference type="GO" id="GO:0043527">
    <property type="term" value="C:tRNA methyltransferase complex"/>
    <property type="evidence" value="ECO:0007669"/>
    <property type="project" value="TreeGrafter"/>
</dbReference>
<evidence type="ECO:0000256" key="3">
    <source>
        <dbReference type="ARBA" id="ARBA00022603"/>
    </source>
</evidence>
<comment type="catalytic activity">
    <reaction evidence="1 9">
        <text>guanosine(46) in tRNA + S-adenosyl-L-methionine = N(7)-methylguanosine(46) in tRNA + S-adenosyl-L-homocysteine</text>
        <dbReference type="Rhea" id="RHEA:42708"/>
        <dbReference type="Rhea" id="RHEA-COMP:10188"/>
        <dbReference type="Rhea" id="RHEA-COMP:10189"/>
        <dbReference type="ChEBI" id="CHEBI:57856"/>
        <dbReference type="ChEBI" id="CHEBI:59789"/>
        <dbReference type="ChEBI" id="CHEBI:74269"/>
        <dbReference type="ChEBI" id="CHEBI:74480"/>
        <dbReference type="EC" id="2.1.1.33"/>
    </reaction>
</comment>
<organism evidence="10 11">
    <name type="scientific">Candidatus Salinicoccus stercoripullorum</name>
    <dbReference type="NCBI Taxonomy" id="2838756"/>
    <lineage>
        <taxon>Bacteria</taxon>
        <taxon>Bacillati</taxon>
        <taxon>Bacillota</taxon>
        <taxon>Bacilli</taxon>
        <taxon>Bacillales</taxon>
        <taxon>Staphylococcaceae</taxon>
        <taxon>Salinicoccus</taxon>
    </lineage>
</organism>
<feature type="binding site" evidence="9">
    <location>
        <position position="153"/>
    </location>
    <ligand>
        <name>substrate</name>
    </ligand>
</feature>
<accession>A0A9D1QI96</accession>
<dbReference type="PROSITE" id="PS51625">
    <property type="entry name" value="SAM_MT_TRMB"/>
    <property type="match status" value="1"/>
</dbReference>
<dbReference type="PANTHER" id="PTHR23417:SF14">
    <property type="entry name" value="PENTACOTRIPEPTIDE-REPEAT REGION OF PRORP DOMAIN-CONTAINING PROTEIN"/>
    <property type="match status" value="1"/>
</dbReference>
<dbReference type="InterPro" id="IPR029063">
    <property type="entry name" value="SAM-dependent_MTases_sf"/>
</dbReference>
<evidence type="ECO:0000256" key="8">
    <source>
        <dbReference type="ARBA" id="ARBA00060767"/>
    </source>
</evidence>
<dbReference type="InterPro" id="IPR055361">
    <property type="entry name" value="tRNA_methyltr_TrmB_bact"/>
</dbReference>
<dbReference type="EC" id="2.1.1.33" evidence="9"/>
<dbReference type="InterPro" id="IPR003358">
    <property type="entry name" value="tRNA_(Gua-N-7)_MeTrfase_Trmb"/>
</dbReference>
<evidence type="ECO:0000313" key="10">
    <source>
        <dbReference type="EMBL" id="HIW13014.1"/>
    </source>
</evidence>
<dbReference type="Pfam" id="PF02390">
    <property type="entry name" value="Methyltransf_4"/>
    <property type="match status" value="1"/>
</dbReference>
<feature type="region of interest" description="Interaction with RNA" evidence="9">
    <location>
        <begin position="123"/>
        <end position="128"/>
    </location>
</feature>
<dbReference type="NCBIfam" id="NF001080">
    <property type="entry name" value="PRK00121.2-2"/>
    <property type="match status" value="1"/>
</dbReference>
<reference evidence="10" key="2">
    <citation type="submission" date="2021-04" db="EMBL/GenBank/DDBJ databases">
        <authorList>
            <person name="Gilroy R."/>
        </authorList>
    </citation>
    <scope>NUCLEOTIDE SEQUENCE</scope>
    <source>
        <strain evidence="10">ChiHjej13B12-752</strain>
    </source>
</reference>
<evidence type="ECO:0000256" key="7">
    <source>
        <dbReference type="ARBA" id="ARBA00060552"/>
    </source>
</evidence>
<feature type="binding site" evidence="9">
    <location>
        <position position="95"/>
    </location>
    <ligand>
        <name>S-adenosyl-L-methionine</name>
        <dbReference type="ChEBI" id="CHEBI:59789"/>
    </ligand>
</feature>
<keyword evidence="5 9" id="KW-0949">S-adenosyl-L-methionine</keyword>
<comment type="function">
    <text evidence="2 9">Catalyzes the formation of N(7)-methylguanine at position 46 (m7G46) in tRNA.</text>
</comment>
<dbReference type="SUPFAM" id="SSF53335">
    <property type="entry name" value="S-adenosyl-L-methionine-dependent methyltransferases"/>
    <property type="match status" value="1"/>
</dbReference>
<dbReference type="AlphaFoldDB" id="A0A9D1QI96"/>
<keyword evidence="6 9" id="KW-0819">tRNA processing</keyword>
<keyword evidence="4 9" id="KW-0808">Transferase</keyword>
<dbReference type="CDD" id="cd02440">
    <property type="entry name" value="AdoMet_MTases"/>
    <property type="match status" value="1"/>
</dbReference>
<dbReference type="FunFam" id="3.40.50.150:FF:000035">
    <property type="entry name" value="tRNA (guanine-N(7)-)-methyltransferase"/>
    <property type="match status" value="1"/>
</dbReference>
<dbReference type="GO" id="GO:0008176">
    <property type="term" value="F:tRNA (guanine(46)-N7)-methyltransferase activity"/>
    <property type="evidence" value="ECO:0007669"/>
    <property type="project" value="UniProtKB-UniRule"/>
</dbReference>
<gene>
    <name evidence="9 10" type="primary">trmB</name>
    <name evidence="10" type="ORF">H9891_07620</name>
</gene>
<evidence type="ECO:0000256" key="1">
    <source>
        <dbReference type="ARBA" id="ARBA00000142"/>
    </source>
</evidence>
<sequence length="210" mass="24868">MRMRNKPWAMDFLSSNDDIVDVESGYAGRIDEFFETKQPLHIEIGTGMGTFITELAKRNPDINYVGIELDKNVMIRVLEKVQELELANVRLVLLDANTIKEYFSEGEVDRIYLNFSDPWPKKRHEKRRLTFRSFLDQYRQIMKPDGELHFKTDNRGLFEYSLISLNRFGMDFHEVILDLHETEPEDNIRTEYEEKFSAKGNLIYRIKASF</sequence>
<name>A0A9D1QI96_9STAP</name>
<dbReference type="PANTHER" id="PTHR23417">
    <property type="entry name" value="3-DEOXY-D-MANNO-OCTULOSONIC-ACID TRANSFERASE/TRNA GUANINE-N 7 - -METHYLTRANSFERASE"/>
    <property type="match status" value="1"/>
</dbReference>
<evidence type="ECO:0000256" key="4">
    <source>
        <dbReference type="ARBA" id="ARBA00022679"/>
    </source>
</evidence>
<evidence type="ECO:0000256" key="2">
    <source>
        <dbReference type="ARBA" id="ARBA00003015"/>
    </source>
</evidence>
<feature type="binding site" evidence="9">
    <location>
        <begin position="190"/>
        <end position="193"/>
    </location>
    <ligand>
        <name>substrate</name>
    </ligand>
</feature>
<feature type="binding site" evidence="9">
    <location>
        <position position="121"/>
    </location>
    <ligand>
        <name>substrate</name>
    </ligand>
</feature>
<dbReference type="EMBL" id="DXHR01000025">
    <property type="protein sequence ID" value="HIW13014.1"/>
    <property type="molecule type" value="Genomic_DNA"/>
</dbReference>
<dbReference type="Proteomes" id="UP000823989">
    <property type="component" value="Unassembled WGS sequence"/>
</dbReference>
<reference evidence="10" key="1">
    <citation type="journal article" date="2021" name="PeerJ">
        <title>Extensive microbial diversity within the chicken gut microbiome revealed by metagenomics and culture.</title>
        <authorList>
            <person name="Gilroy R."/>
            <person name="Ravi A."/>
            <person name="Getino M."/>
            <person name="Pursley I."/>
            <person name="Horton D.L."/>
            <person name="Alikhan N.F."/>
            <person name="Baker D."/>
            <person name="Gharbi K."/>
            <person name="Hall N."/>
            <person name="Watson M."/>
            <person name="Adriaenssens E.M."/>
            <person name="Foster-Nyarko E."/>
            <person name="Jarju S."/>
            <person name="Secka A."/>
            <person name="Antonio M."/>
            <person name="Oren A."/>
            <person name="Chaudhuri R.R."/>
            <person name="La Ragione R."/>
            <person name="Hildebrand F."/>
            <person name="Pallen M.J."/>
        </authorList>
    </citation>
    <scope>NUCLEOTIDE SEQUENCE</scope>
    <source>
        <strain evidence="10">ChiHjej13B12-752</strain>
    </source>
</reference>
<comment type="similarity">
    <text evidence="8 9">Belongs to the class I-like SAM-binding methyltransferase superfamily. TrmB family.</text>
</comment>
<proteinExistence type="inferred from homology"/>
<keyword evidence="3 9" id="KW-0489">Methyltransferase</keyword>
<evidence type="ECO:0000256" key="5">
    <source>
        <dbReference type="ARBA" id="ARBA00022691"/>
    </source>
</evidence>
<evidence type="ECO:0000313" key="11">
    <source>
        <dbReference type="Proteomes" id="UP000823989"/>
    </source>
</evidence>
<dbReference type="NCBIfam" id="TIGR00091">
    <property type="entry name" value="tRNA (guanosine(46)-N7)-methyltransferase TrmB"/>
    <property type="match status" value="1"/>
</dbReference>
<feature type="binding site" evidence="9">
    <location>
        <position position="117"/>
    </location>
    <ligand>
        <name>S-adenosyl-L-methionine</name>
        <dbReference type="ChEBI" id="CHEBI:59789"/>
    </ligand>
</feature>
<feature type="binding site" evidence="9">
    <location>
        <position position="68"/>
    </location>
    <ligand>
        <name>S-adenosyl-L-methionine</name>
        <dbReference type="ChEBI" id="CHEBI:59789"/>
    </ligand>
</feature>
<dbReference type="Gene3D" id="3.40.50.150">
    <property type="entry name" value="Vaccinia Virus protein VP39"/>
    <property type="match status" value="1"/>
</dbReference>
<evidence type="ECO:0000256" key="6">
    <source>
        <dbReference type="ARBA" id="ARBA00022694"/>
    </source>
</evidence>